<dbReference type="Proteomes" id="UP000021816">
    <property type="component" value="Unassembled WGS sequence"/>
</dbReference>
<dbReference type="EMBL" id="JEMX01000087">
    <property type="protein sequence ID" value="EXI77914.1"/>
    <property type="molecule type" value="Genomic_DNA"/>
</dbReference>
<proteinExistence type="predicted"/>
<gene>
    <name evidence="1" type="ORF">AW10_03401</name>
</gene>
<dbReference type="STRING" id="1454003.AW10_03401"/>
<reference evidence="1 2" key="1">
    <citation type="submission" date="2014-02" db="EMBL/GenBank/DDBJ databases">
        <title>Expanding our view of genomic diversity in Candidatus Accumulibacter clades.</title>
        <authorList>
            <person name="Skennerton C.T."/>
            <person name="Barr J.J."/>
            <person name="Slater F.R."/>
            <person name="Bond P.L."/>
            <person name="Tyson G.W."/>
        </authorList>
    </citation>
    <scope>NUCLEOTIDE SEQUENCE [LARGE SCALE GENOMIC DNA]</scope>
    <source>
        <strain evidence="2">BA-92</strain>
    </source>
</reference>
<evidence type="ECO:0000313" key="1">
    <source>
        <dbReference type="EMBL" id="EXI77914.1"/>
    </source>
</evidence>
<name>A0A011QGH1_9PROT</name>
<comment type="caution">
    <text evidence="1">The sequence shown here is derived from an EMBL/GenBank/DDBJ whole genome shotgun (WGS) entry which is preliminary data.</text>
</comment>
<dbReference type="AlphaFoldDB" id="A0A011QGH1"/>
<accession>A0A011QGH1</accession>
<protein>
    <submittedName>
        <fullName evidence="1">Uncharacterized protein</fullName>
    </submittedName>
</protein>
<dbReference type="PROSITE" id="PS51257">
    <property type="entry name" value="PROKAR_LIPOPROTEIN"/>
    <property type="match status" value="1"/>
</dbReference>
<organism evidence="1 2">
    <name type="scientific">Candidatus Accumulibacter appositus</name>
    <dbReference type="NCBI Taxonomy" id="1454003"/>
    <lineage>
        <taxon>Bacteria</taxon>
        <taxon>Pseudomonadati</taxon>
        <taxon>Pseudomonadota</taxon>
        <taxon>Betaproteobacteria</taxon>
        <taxon>Candidatus Accumulibacter</taxon>
    </lineage>
</organism>
<sequence length="33" mass="3795">MRPVRCETISTLWTPKPAAFSWLQPYLSIAACR</sequence>
<evidence type="ECO:0000313" key="2">
    <source>
        <dbReference type="Proteomes" id="UP000021816"/>
    </source>
</evidence>